<evidence type="ECO:0000313" key="2">
    <source>
        <dbReference type="EMBL" id="OEG72108.1"/>
    </source>
</evidence>
<dbReference type="Gene3D" id="3.30.420.40">
    <property type="match status" value="1"/>
</dbReference>
<dbReference type="AlphaFoldDB" id="A0A1E5IPY4"/>
<name>A0A1E5IPY4_SHECO</name>
<dbReference type="Pfam" id="PF22521">
    <property type="entry name" value="HypF_C_2"/>
    <property type="match status" value="1"/>
</dbReference>
<protein>
    <submittedName>
        <fullName evidence="2">NiFe hydrogenase</fullName>
    </submittedName>
</protein>
<accession>A0A1E5IPY4</accession>
<organism evidence="2 3">
    <name type="scientific">Shewanella colwelliana</name>
    <name type="common">Alteromonas colwelliana</name>
    <dbReference type="NCBI Taxonomy" id="23"/>
    <lineage>
        <taxon>Bacteria</taxon>
        <taxon>Pseudomonadati</taxon>
        <taxon>Pseudomonadota</taxon>
        <taxon>Gammaproteobacteria</taxon>
        <taxon>Alteromonadales</taxon>
        <taxon>Shewanellaceae</taxon>
        <taxon>Shewanella</taxon>
    </lineage>
</organism>
<reference evidence="2 3" key="1">
    <citation type="submission" date="2016-07" db="EMBL/GenBank/DDBJ databases">
        <title>Whole-genome of two Shewanella species isolated from a digestive organ of sea cucumber Apostichopus japonicus Selenka 1867.</title>
        <authorList>
            <person name="Hong H.-H."/>
            <person name="Choi H."/>
            <person name="Cheon S."/>
            <person name="Oh J.-S."/>
            <person name="Lee H.-G."/>
            <person name="Park C."/>
        </authorList>
    </citation>
    <scope>NUCLEOTIDE SEQUENCE [LARGE SCALE GENOMIC DNA]</scope>
    <source>
        <strain evidence="2 3">CSB03KR</strain>
    </source>
</reference>
<dbReference type="InterPro" id="IPR055128">
    <property type="entry name" value="HypF_C_2"/>
</dbReference>
<comment type="caution">
    <text evidence="2">The sequence shown here is derived from an EMBL/GenBank/DDBJ whole genome shotgun (WGS) entry which is preliminary data.</text>
</comment>
<dbReference type="RefSeq" id="WP_028762129.1">
    <property type="nucleotide sequence ID" value="NZ_MCBT01000048.1"/>
</dbReference>
<sequence length="585" mass="66028">MKIIKFEFTCSRQVPLYAHLCNQYLNYAELNINIGYQQGCYFIEAEGKQSQLEILADAIAQDFLISVWLTDSRIALVDTPQGEKKILEDGAIEQEFCQQCAPIIGDNQSADFGQLSLPCSCCHGEQRINTDYRGLTVNDIRAMTDTLLTHGQLTLGDDNPIHLSLTAPATTHRPRLLVCNPNTLNAQFHLNDRQILALSSIEKPLITVRPIQEHPKLDAPLYDLCFAYNRLLLIIAEQLRQKGIDWLFIDDATQQSALAFIDSGWVEVESQHRSAVNIAAKVDALHDNVLINDAADGFYYASHKPGRYHAEYYNTNHTHVDDTHCITLSDEERAICALNSVCLEHDLSKNCAIIFLSEHYAGQILTLDAKKNSELFFALPSLPDTGYEIYHQLEQSPQRQVLEKFKQRYPEDYLRLLDLKLPQPTTNLQSLWAIAAVLLGLKSRTMAVNDLADALIACALGHRGANSPRIDYPLTRGEAHRSLNWCKTLGTLMSFRLADDRDSHKLAFGMHDSLADYFANWIEHLDLNISVKQVALAGSEWQNPLLCQRVALRVGKNFPIRFNQQLDIDGNNYAIGALTLKKRRK</sequence>
<feature type="domain" description="Carbamoyltransferase Kae1-like" evidence="1">
    <location>
        <begin position="437"/>
        <end position="565"/>
    </location>
</feature>
<dbReference type="STRING" id="23.BEL05_03700"/>
<evidence type="ECO:0000313" key="3">
    <source>
        <dbReference type="Proteomes" id="UP000095230"/>
    </source>
</evidence>
<dbReference type="EMBL" id="MCBT01000048">
    <property type="protein sequence ID" value="OEG72108.1"/>
    <property type="molecule type" value="Genomic_DNA"/>
</dbReference>
<dbReference type="OrthoDB" id="5808866at2"/>
<proteinExistence type="predicted"/>
<gene>
    <name evidence="2" type="ORF">BEL05_03700</name>
</gene>
<evidence type="ECO:0000259" key="1">
    <source>
        <dbReference type="Pfam" id="PF22521"/>
    </source>
</evidence>
<dbReference type="Proteomes" id="UP000095230">
    <property type="component" value="Unassembled WGS sequence"/>
</dbReference>